<keyword evidence="3 8" id="KW-0812">Transmembrane</keyword>
<sequence length="183" mass="21492">MIFMMSKLVHCHLFMTCFIASVYYIFSYLCLGIFLSWMDPLMSLGYKRPLTEKDIWKLDTWGQTKTLNKYFIVFAYISFKLMDFECSLGYFLLNDKFTFLHLRFQSCWADEVPKPKPWLLRALHRSLGGRFWWGGFWKIGNDLSQFVGPLILNQLLLAMQEGGPAQIGYIYAFLIFVGVVQLL</sequence>
<evidence type="ECO:0000256" key="5">
    <source>
        <dbReference type="ARBA" id="ARBA00022840"/>
    </source>
</evidence>
<proteinExistence type="inferred from homology"/>
<evidence type="ECO:0000313" key="9">
    <source>
        <dbReference type="EMBL" id="KAF5797171.1"/>
    </source>
</evidence>
<comment type="similarity">
    <text evidence="2">Belongs to the ABC transporter superfamily. ABCC family. Conjugate transporter (TC 3.A.1.208) subfamily.</text>
</comment>
<evidence type="ECO:0000256" key="7">
    <source>
        <dbReference type="ARBA" id="ARBA00023136"/>
    </source>
</evidence>
<evidence type="ECO:0000256" key="8">
    <source>
        <dbReference type="SAM" id="Phobius"/>
    </source>
</evidence>
<dbReference type="Gramene" id="mRNA:HanXRQr2_Chr08g0360541">
    <property type="protein sequence ID" value="mRNA:HanXRQr2_Chr08g0360541"/>
    <property type="gene ID" value="HanXRQr2_Chr08g0360541"/>
</dbReference>
<dbReference type="GO" id="GO:0005524">
    <property type="term" value="F:ATP binding"/>
    <property type="evidence" value="ECO:0007669"/>
    <property type="project" value="UniProtKB-KW"/>
</dbReference>
<evidence type="ECO:0000256" key="2">
    <source>
        <dbReference type="ARBA" id="ARBA00009726"/>
    </source>
</evidence>
<comment type="caution">
    <text evidence="9">The sequence shown here is derived from an EMBL/GenBank/DDBJ whole genome shotgun (WGS) entry which is preliminary data.</text>
</comment>
<gene>
    <name evidence="9" type="ORF">HanXRQr2_Chr08g0360541</name>
</gene>
<comment type="subcellular location">
    <subcellularLocation>
        <location evidence="1">Membrane</location>
        <topology evidence="1">Multi-pass membrane protein</topology>
    </subcellularLocation>
</comment>
<keyword evidence="10" id="KW-1185">Reference proteome</keyword>
<dbReference type="Proteomes" id="UP000215914">
    <property type="component" value="Unassembled WGS sequence"/>
</dbReference>
<reference evidence="9" key="1">
    <citation type="journal article" date="2017" name="Nature">
        <title>The sunflower genome provides insights into oil metabolism, flowering and Asterid evolution.</title>
        <authorList>
            <person name="Badouin H."/>
            <person name="Gouzy J."/>
            <person name="Grassa C.J."/>
            <person name="Murat F."/>
            <person name="Staton S.E."/>
            <person name="Cottret L."/>
            <person name="Lelandais-Briere C."/>
            <person name="Owens G.L."/>
            <person name="Carrere S."/>
            <person name="Mayjonade B."/>
            <person name="Legrand L."/>
            <person name="Gill N."/>
            <person name="Kane N.C."/>
            <person name="Bowers J.E."/>
            <person name="Hubner S."/>
            <person name="Bellec A."/>
            <person name="Berard A."/>
            <person name="Berges H."/>
            <person name="Blanchet N."/>
            <person name="Boniface M.C."/>
            <person name="Brunel D."/>
            <person name="Catrice O."/>
            <person name="Chaidir N."/>
            <person name="Claudel C."/>
            <person name="Donnadieu C."/>
            <person name="Faraut T."/>
            <person name="Fievet G."/>
            <person name="Helmstetter N."/>
            <person name="King M."/>
            <person name="Knapp S.J."/>
            <person name="Lai Z."/>
            <person name="Le Paslier M.C."/>
            <person name="Lippi Y."/>
            <person name="Lorenzon L."/>
            <person name="Mandel J.R."/>
            <person name="Marage G."/>
            <person name="Marchand G."/>
            <person name="Marquand E."/>
            <person name="Bret-Mestries E."/>
            <person name="Morien E."/>
            <person name="Nambeesan S."/>
            <person name="Nguyen T."/>
            <person name="Pegot-Espagnet P."/>
            <person name="Pouilly N."/>
            <person name="Raftis F."/>
            <person name="Sallet E."/>
            <person name="Schiex T."/>
            <person name="Thomas J."/>
            <person name="Vandecasteele C."/>
            <person name="Vares D."/>
            <person name="Vear F."/>
            <person name="Vautrin S."/>
            <person name="Crespi M."/>
            <person name="Mangin B."/>
            <person name="Burke J.M."/>
            <person name="Salse J."/>
            <person name="Munos S."/>
            <person name="Vincourt P."/>
            <person name="Rieseberg L.H."/>
            <person name="Langlade N.B."/>
        </authorList>
    </citation>
    <scope>NUCLEOTIDE SEQUENCE</scope>
    <source>
        <tissue evidence="9">Leaves</tissue>
    </source>
</reference>
<dbReference type="GO" id="GO:0016020">
    <property type="term" value="C:membrane"/>
    <property type="evidence" value="ECO:0007669"/>
    <property type="project" value="UniProtKB-SubCell"/>
</dbReference>
<dbReference type="PANTHER" id="PTHR24223:SF456">
    <property type="entry name" value="MULTIDRUG RESISTANCE-ASSOCIATED PROTEIN LETHAL(2)03659"/>
    <property type="match status" value="1"/>
</dbReference>
<evidence type="ECO:0000256" key="1">
    <source>
        <dbReference type="ARBA" id="ARBA00004141"/>
    </source>
</evidence>
<name>A0A9K3IHK8_HELAN</name>
<dbReference type="InterPro" id="IPR050173">
    <property type="entry name" value="ABC_transporter_C-like"/>
</dbReference>
<evidence type="ECO:0000256" key="4">
    <source>
        <dbReference type="ARBA" id="ARBA00022741"/>
    </source>
</evidence>
<keyword evidence="5" id="KW-0067">ATP-binding</keyword>
<dbReference type="InterPro" id="IPR036640">
    <property type="entry name" value="ABC1_TM_sf"/>
</dbReference>
<feature type="transmembrane region" description="Helical" evidence="8">
    <location>
        <begin position="70"/>
        <end position="93"/>
    </location>
</feature>
<evidence type="ECO:0000256" key="6">
    <source>
        <dbReference type="ARBA" id="ARBA00022989"/>
    </source>
</evidence>
<evidence type="ECO:0000256" key="3">
    <source>
        <dbReference type="ARBA" id="ARBA00022692"/>
    </source>
</evidence>
<evidence type="ECO:0000313" key="10">
    <source>
        <dbReference type="Proteomes" id="UP000215914"/>
    </source>
</evidence>
<keyword evidence="6 8" id="KW-1133">Transmembrane helix</keyword>
<dbReference type="EMBL" id="MNCJ02000323">
    <property type="protein sequence ID" value="KAF5797171.1"/>
    <property type="molecule type" value="Genomic_DNA"/>
</dbReference>
<dbReference type="SUPFAM" id="SSF90123">
    <property type="entry name" value="ABC transporter transmembrane region"/>
    <property type="match status" value="1"/>
</dbReference>
<reference evidence="9" key="2">
    <citation type="submission" date="2020-06" db="EMBL/GenBank/DDBJ databases">
        <title>Helianthus annuus Genome sequencing and assembly Release 2.</title>
        <authorList>
            <person name="Gouzy J."/>
            <person name="Langlade N."/>
            <person name="Munos S."/>
        </authorList>
    </citation>
    <scope>NUCLEOTIDE SEQUENCE</scope>
    <source>
        <tissue evidence="9">Leaves</tissue>
    </source>
</reference>
<organism evidence="9 10">
    <name type="scientific">Helianthus annuus</name>
    <name type="common">Common sunflower</name>
    <dbReference type="NCBI Taxonomy" id="4232"/>
    <lineage>
        <taxon>Eukaryota</taxon>
        <taxon>Viridiplantae</taxon>
        <taxon>Streptophyta</taxon>
        <taxon>Embryophyta</taxon>
        <taxon>Tracheophyta</taxon>
        <taxon>Spermatophyta</taxon>
        <taxon>Magnoliopsida</taxon>
        <taxon>eudicotyledons</taxon>
        <taxon>Gunneridae</taxon>
        <taxon>Pentapetalae</taxon>
        <taxon>asterids</taxon>
        <taxon>campanulids</taxon>
        <taxon>Asterales</taxon>
        <taxon>Asteraceae</taxon>
        <taxon>Asteroideae</taxon>
        <taxon>Heliantheae alliance</taxon>
        <taxon>Heliantheae</taxon>
        <taxon>Helianthus</taxon>
    </lineage>
</organism>
<dbReference type="PANTHER" id="PTHR24223">
    <property type="entry name" value="ATP-BINDING CASSETTE SUB-FAMILY C"/>
    <property type="match status" value="1"/>
</dbReference>
<protein>
    <submittedName>
        <fullName evidence="9">ABC-type xenobiotic transporter</fullName>
    </submittedName>
</protein>
<accession>A0A9K3IHK8</accession>
<keyword evidence="7 8" id="KW-0472">Membrane</keyword>
<dbReference type="AlphaFoldDB" id="A0A9K3IHK8"/>
<keyword evidence="4" id="KW-0547">Nucleotide-binding</keyword>
<feature type="transmembrane region" description="Helical" evidence="8">
    <location>
        <begin position="12"/>
        <end position="38"/>
    </location>
</feature>